<protein>
    <submittedName>
        <fullName evidence="2">Uncharacterized protein LOC111373104</fullName>
    </submittedName>
</protein>
<dbReference type="EMBL" id="CACTIH010007763">
    <property type="protein sequence ID" value="CAA3017958.1"/>
    <property type="molecule type" value="Genomic_DNA"/>
</dbReference>
<keyword evidence="3" id="KW-1185">Reference proteome</keyword>
<gene>
    <name evidence="2" type="ORF">OLEA9_A014798</name>
</gene>
<name>A0A8S0UK21_OLEEU</name>
<dbReference type="Proteomes" id="UP000594638">
    <property type="component" value="Unassembled WGS sequence"/>
</dbReference>
<dbReference type="OrthoDB" id="682251at2759"/>
<dbReference type="PANTHER" id="PTHR33825:SF4">
    <property type="entry name" value="OS05G0137600 PROTEIN"/>
    <property type="match status" value="1"/>
</dbReference>
<accession>A0A8S0UK21</accession>
<dbReference type="Gramene" id="OE9A014798T2">
    <property type="protein sequence ID" value="OE9A014798C2"/>
    <property type="gene ID" value="OE9A014798"/>
</dbReference>
<proteinExistence type="predicted"/>
<evidence type="ECO:0000313" key="2">
    <source>
        <dbReference type="EMBL" id="CAA3017958.1"/>
    </source>
</evidence>
<dbReference type="PANTHER" id="PTHR33825">
    <property type="entry name" value="CHITINASE-LIKE PROTEIN"/>
    <property type="match status" value="1"/>
</dbReference>
<evidence type="ECO:0000256" key="1">
    <source>
        <dbReference type="SAM" id="Phobius"/>
    </source>
</evidence>
<keyword evidence="1" id="KW-0472">Membrane</keyword>
<keyword evidence="1" id="KW-1133">Transmembrane helix</keyword>
<sequence length="217" mass="24361">MKMEHSEKLRANRFLFGLQFLTRLRKEHLVIVRRKSPEKSRMPCYSCWPHSQSIFSTSTVKTSNPQRFLKVEIYRPRQHAVVARAANISVGKSESAVPIGKLFTYSSSPKPLIDAISRFKINVRPSPEFGLISLLFVLSMALGAILSLAIIAIPAMFNLRRLAASMDKLSALVSKEVPGTLLSLKLSSLEIKDLTQQLSILKQRISGSLRAKKDKKQ</sequence>
<dbReference type="AlphaFoldDB" id="A0A8S0UK21"/>
<organism evidence="2 3">
    <name type="scientific">Olea europaea subsp. europaea</name>
    <dbReference type="NCBI Taxonomy" id="158383"/>
    <lineage>
        <taxon>Eukaryota</taxon>
        <taxon>Viridiplantae</taxon>
        <taxon>Streptophyta</taxon>
        <taxon>Embryophyta</taxon>
        <taxon>Tracheophyta</taxon>
        <taxon>Spermatophyta</taxon>
        <taxon>Magnoliopsida</taxon>
        <taxon>eudicotyledons</taxon>
        <taxon>Gunneridae</taxon>
        <taxon>Pentapetalae</taxon>
        <taxon>asterids</taxon>
        <taxon>lamiids</taxon>
        <taxon>Lamiales</taxon>
        <taxon>Oleaceae</taxon>
        <taxon>Oleeae</taxon>
        <taxon>Olea</taxon>
    </lineage>
</organism>
<comment type="caution">
    <text evidence="2">The sequence shown here is derived from an EMBL/GenBank/DDBJ whole genome shotgun (WGS) entry which is preliminary data.</text>
</comment>
<feature type="transmembrane region" description="Helical" evidence="1">
    <location>
        <begin position="129"/>
        <end position="157"/>
    </location>
</feature>
<evidence type="ECO:0000313" key="3">
    <source>
        <dbReference type="Proteomes" id="UP000594638"/>
    </source>
</evidence>
<reference evidence="2 3" key="1">
    <citation type="submission" date="2019-12" db="EMBL/GenBank/DDBJ databases">
        <authorList>
            <person name="Alioto T."/>
            <person name="Alioto T."/>
            <person name="Gomez Garrido J."/>
        </authorList>
    </citation>
    <scope>NUCLEOTIDE SEQUENCE [LARGE SCALE GENOMIC DNA]</scope>
</reference>
<keyword evidence="1" id="KW-0812">Transmembrane</keyword>